<dbReference type="PANTHER" id="PTHR30576:SF0">
    <property type="entry name" value="UNDECAPRENYL-PHOSPHATE N-ACETYLGALACTOSAMINYL 1-PHOSPHATE TRANSFERASE-RELATED"/>
    <property type="match status" value="1"/>
</dbReference>
<evidence type="ECO:0000256" key="1">
    <source>
        <dbReference type="ARBA" id="ARBA00006464"/>
    </source>
</evidence>
<protein>
    <submittedName>
        <fullName evidence="4">Sugar transferase involved in LPS biosynthesis (Colanic, teichoic acid)</fullName>
    </submittedName>
</protein>
<dbReference type="STRING" id="1884432.SAMN05518683_1326"/>
<evidence type="ECO:0000256" key="2">
    <source>
        <dbReference type="SAM" id="Phobius"/>
    </source>
</evidence>
<keyword evidence="2" id="KW-1133">Transmembrane helix</keyword>
<comment type="similarity">
    <text evidence="1">Belongs to the bacterial sugar transferase family.</text>
</comment>
<evidence type="ECO:0000259" key="3">
    <source>
        <dbReference type="Pfam" id="PF02397"/>
    </source>
</evidence>
<keyword evidence="5" id="KW-1185">Reference proteome</keyword>
<name>A0A1I5XVM3_9BACI</name>
<reference evidence="5" key="1">
    <citation type="submission" date="2016-10" db="EMBL/GenBank/DDBJ databases">
        <authorList>
            <person name="Varghese N."/>
            <person name="Submissions S."/>
        </authorList>
    </citation>
    <scope>NUCLEOTIDE SEQUENCE [LARGE SCALE GENOMIC DNA]</scope>
    <source>
        <strain evidence="5">S7</strain>
    </source>
</reference>
<dbReference type="Proteomes" id="UP000198892">
    <property type="component" value="Unassembled WGS sequence"/>
</dbReference>
<evidence type="ECO:0000313" key="5">
    <source>
        <dbReference type="Proteomes" id="UP000198892"/>
    </source>
</evidence>
<dbReference type="Pfam" id="PF02397">
    <property type="entry name" value="Bac_transf"/>
    <property type="match status" value="1"/>
</dbReference>
<gene>
    <name evidence="4" type="ORF">SAMN05518683_1326</name>
</gene>
<keyword evidence="2" id="KW-0472">Membrane</keyword>
<proteinExistence type="inferred from homology"/>
<feature type="transmembrane region" description="Helical" evidence="2">
    <location>
        <begin position="12"/>
        <end position="34"/>
    </location>
</feature>
<dbReference type="PANTHER" id="PTHR30576">
    <property type="entry name" value="COLANIC BIOSYNTHESIS UDP-GLUCOSE LIPID CARRIER TRANSFERASE"/>
    <property type="match status" value="1"/>
</dbReference>
<evidence type="ECO:0000313" key="4">
    <source>
        <dbReference type="EMBL" id="SFQ36009.1"/>
    </source>
</evidence>
<sequence length="212" mass="24781">MRESINLKRKVDLFFSMILIYFLLPFGIIIALFLKLESRGPVFFKQKRVGIDGKLFKMYKFRSMTKGDHSAHYRIQDVQIKQHITKVGSVLRKTSLDELPQLINILKGDMSFIGPRPVLPAHLEQYNSYHMQRLYMKPGVTGLAQVKGRNTLPWSKRIEYDVQYVNNYSIWLDIKIILKTIKVVLMREGVATNQTMGEMEDFHIRKSGEDKK</sequence>
<dbReference type="AlphaFoldDB" id="A0A1I5XVM3"/>
<dbReference type="RefSeq" id="WP_093339407.1">
    <property type="nucleotide sequence ID" value="NZ_FOXD01000032.1"/>
</dbReference>
<organism evidence="4 5">
    <name type="scientific">Salibacterium halotolerans</name>
    <dbReference type="NCBI Taxonomy" id="1884432"/>
    <lineage>
        <taxon>Bacteria</taxon>
        <taxon>Bacillati</taxon>
        <taxon>Bacillota</taxon>
        <taxon>Bacilli</taxon>
        <taxon>Bacillales</taxon>
        <taxon>Bacillaceae</taxon>
    </lineage>
</organism>
<feature type="domain" description="Bacterial sugar transferase" evidence="3">
    <location>
        <begin position="8"/>
        <end position="185"/>
    </location>
</feature>
<accession>A0A1I5XVM3</accession>
<dbReference type="InterPro" id="IPR003362">
    <property type="entry name" value="Bact_transf"/>
</dbReference>
<keyword evidence="2" id="KW-0812">Transmembrane</keyword>
<dbReference type="OrthoDB" id="9808602at2"/>
<dbReference type="GO" id="GO:0016780">
    <property type="term" value="F:phosphotransferase activity, for other substituted phosphate groups"/>
    <property type="evidence" value="ECO:0007669"/>
    <property type="project" value="TreeGrafter"/>
</dbReference>
<dbReference type="EMBL" id="FOXD01000032">
    <property type="protein sequence ID" value="SFQ36009.1"/>
    <property type="molecule type" value="Genomic_DNA"/>
</dbReference>
<keyword evidence="4" id="KW-0808">Transferase</keyword>